<dbReference type="CDD" id="cd00200">
    <property type="entry name" value="WD40"/>
    <property type="match status" value="1"/>
</dbReference>
<feature type="repeat" description="WD" evidence="8">
    <location>
        <begin position="95"/>
        <end position="136"/>
    </location>
</feature>
<feature type="repeat" description="WD" evidence="8">
    <location>
        <begin position="11"/>
        <end position="43"/>
    </location>
</feature>
<dbReference type="Pfam" id="PF00400">
    <property type="entry name" value="WD40"/>
    <property type="match status" value="6"/>
</dbReference>
<dbReference type="OrthoDB" id="71437at2759"/>
<feature type="repeat" description="WD" evidence="8">
    <location>
        <begin position="240"/>
        <end position="262"/>
    </location>
</feature>
<dbReference type="Proteomes" id="UP000678393">
    <property type="component" value="Unassembled WGS sequence"/>
</dbReference>
<dbReference type="InterPro" id="IPR001680">
    <property type="entry name" value="WD40_rpt"/>
</dbReference>
<accession>A0A8S3YD89</accession>
<dbReference type="PROSITE" id="PS50082">
    <property type="entry name" value="WD_REPEATS_2"/>
    <property type="match status" value="4"/>
</dbReference>
<feature type="repeat" description="WD" evidence="8">
    <location>
        <begin position="53"/>
        <end position="94"/>
    </location>
</feature>
<dbReference type="PANTHER" id="PTHR22842:SF3">
    <property type="entry name" value="WD REPEAT DOMAIN-CONTAINING PROTEIN 83"/>
    <property type="match status" value="1"/>
</dbReference>
<proteinExistence type="inferred from homology"/>
<comment type="caution">
    <text evidence="9">The sequence shown here is derived from an EMBL/GenBank/DDBJ whole genome shotgun (WGS) entry which is preliminary data.</text>
</comment>
<comment type="subcellular location">
    <subcellularLocation>
        <location evidence="1">Cytoplasm</location>
    </subcellularLocation>
</comment>
<dbReference type="GO" id="GO:0000398">
    <property type="term" value="P:mRNA splicing, via spliceosome"/>
    <property type="evidence" value="ECO:0007669"/>
    <property type="project" value="TreeGrafter"/>
</dbReference>
<evidence type="ECO:0000256" key="6">
    <source>
        <dbReference type="ARBA" id="ARBA00040453"/>
    </source>
</evidence>
<dbReference type="PRINTS" id="PR00320">
    <property type="entry name" value="GPROTEINBRPT"/>
</dbReference>
<evidence type="ECO:0000313" key="10">
    <source>
        <dbReference type="Proteomes" id="UP000678393"/>
    </source>
</evidence>
<gene>
    <name evidence="9" type="ORF">CUNI_LOCUS535</name>
</gene>
<evidence type="ECO:0000256" key="8">
    <source>
        <dbReference type="PROSITE-ProRule" id="PRU00221"/>
    </source>
</evidence>
<dbReference type="InterPro" id="IPR036322">
    <property type="entry name" value="WD40_repeat_dom_sf"/>
</dbReference>
<dbReference type="AlphaFoldDB" id="A0A8S3YD89"/>
<dbReference type="SUPFAM" id="SSF50978">
    <property type="entry name" value="WD40 repeat-like"/>
    <property type="match status" value="1"/>
</dbReference>
<evidence type="ECO:0000256" key="2">
    <source>
        <dbReference type="ARBA" id="ARBA00022490"/>
    </source>
</evidence>
<dbReference type="FunFam" id="2.130.10.10:FF:000273">
    <property type="entry name" value="WD repeat domain-containing protein 83"/>
    <property type="match status" value="1"/>
</dbReference>
<sequence>MSYPNRKTHTLDCKQGAVRSVRFNVEGNYCLTCGSDKTIKLWNPLRNLHLKTYTGHGYEVMEAQSSSDNSQICSGGMDKAVVLYDVSTGQTVRKYRDHAGTVNCVSFNEESTVILSGSIDCSVRVWDIRGSKHKPVQVMDEAKDSVTSIQVSDHEILTGSADCCIRRYDLRIGRMFSDFVGKTVTCARFTRDGQCVLVGSTDASVKLFDKDTGEMLNEYLGHKNSNYKIDCCLNHKDTHILSGSEDGCVYVWDLVEATLVHKLDHEVSRTVHSLSFHPQDPVLLTACGDKVIVWESNESTDT</sequence>
<comment type="similarity">
    <text evidence="5">Belongs to the WD repeat MORG1 family.</text>
</comment>
<dbReference type="GO" id="GO:0005737">
    <property type="term" value="C:cytoplasm"/>
    <property type="evidence" value="ECO:0007669"/>
    <property type="project" value="UniProtKB-SubCell"/>
</dbReference>
<evidence type="ECO:0000256" key="7">
    <source>
        <dbReference type="ARBA" id="ARBA00042222"/>
    </source>
</evidence>
<evidence type="ECO:0000256" key="1">
    <source>
        <dbReference type="ARBA" id="ARBA00004496"/>
    </source>
</evidence>
<keyword evidence="3 8" id="KW-0853">WD repeat</keyword>
<dbReference type="PANTHER" id="PTHR22842">
    <property type="entry name" value="WD40 REPEAT PROTEIN"/>
    <property type="match status" value="1"/>
</dbReference>
<keyword evidence="4" id="KW-0677">Repeat</keyword>
<dbReference type="SMART" id="SM00320">
    <property type="entry name" value="WD40"/>
    <property type="match status" value="7"/>
</dbReference>
<dbReference type="InterPro" id="IPR015943">
    <property type="entry name" value="WD40/YVTN_repeat-like_dom_sf"/>
</dbReference>
<dbReference type="InterPro" id="IPR019775">
    <property type="entry name" value="WD40_repeat_CS"/>
</dbReference>
<keyword evidence="10" id="KW-1185">Reference proteome</keyword>
<organism evidence="9 10">
    <name type="scientific">Candidula unifasciata</name>
    <dbReference type="NCBI Taxonomy" id="100452"/>
    <lineage>
        <taxon>Eukaryota</taxon>
        <taxon>Metazoa</taxon>
        <taxon>Spiralia</taxon>
        <taxon>Lophotrochozoa</taxon>
        <taxon>Mollusca</taxon>
        <taxon>Gastropoda</taxon>
        <taxon>Heterobranchia</taxon>
        <taxon>Euthyneura</taxon>
        <taxon>Panpulmonata</taxon>
        <taxon>Eupulmonata</taxon>
        <taxon>Stylommatophora</taxon>
        <taxon>Helicina</taxon>
        <taxon>Helicoidea</taxon>
        <taxon>Geomitridae</taxon>
        <taxon>Candidula</taxon>
    </lineage>
</organism>
<keyword evidence="2" id="KW-0963">Cytoplasm</keyword>
<protein>
    <recommendedName>
        <fullName evidence="6">WD repeat domain-containing protein 83</fullName>
    </recommendedName>
    <alternativeName>
        <fullName evidence="7">Mitogen-activated protein kinase organizer 1</fullName>
    </alternativeName>
</protein>
<dbReference type="EMBL" id="CAJHNH020000061">
    <property type="protein sequence ID" value="CAG5114977.1"/>
    <property type="molecule type" value="Genomic_DNA"/>
</dbReference>
<dbReference type="PROSITE" id="PS50294">
    <property type="entry name" value="WD_REPEATS_REGION"/>
    <property type="match status" value="2"/>
</dbReference>
<reference evidence="9" key="1">
    <citation type="submission" date="2021-04" db="EMBL/GenBank/DDBJ databases">
        <authorList>
            <consortium name="Molecular Ecology Group"/>
        </authorList>
    </citation>
    <scope>NUCLEOTIDE SEQUENCE</scope>
</reference>
<evidence type="ECO:0000256" key="5">
    <source>
        <dbReference type="ARBA" id="ARBA00038145"/>
    </source>
</evidence>
<dbReference type="PROSITE" id="PS00678">
    <property type="entry name" value="WD_REPEATS_1"/>
    <property type="match status" value="2"/>
</dbReference>
<name>A0A8S3YD89_9EUPU</name>
<evidence type="ECO:0000256" key="4">
    <source>
        <dbReference type="ARBA" id="ARBA00022737"/>
    </source>
</evidence>
<dbReference type="Gene3D" id="2.130.10.10">
    <property type="entry name" value="YVTN repeat-like/Quinoprotein amine dehydrogenase"/>
    <property type="match status" value="1"/>
</dbReference>
<evidence type="ECO:0000313" key="9">
    <source>
        <dbReference type="EMBL" id="CAG5114977.1"/>
    </source>
</evidence>
<dbReference type="InterPro" id="IPR020472">
    <property type="entry name" value="WD40_PAC1"/>
</dbReference>
<dbReference type="InterPro" id="IPR051980">
    <property type="entry name" value="WD_repeat_MORG1"/>
</dbReference>
<dbReference type="GO" id="GO:0071013">
    <property type="term" value="C:catalytic step 2 spliceosome"/>
    <property type="evidence" value="ECO:0007669"/>
    <property type="project" value="TreeGrafter"/>
</dbReference>
<evidence type="ECO:0000256" key="3">
    <source>
        <dbReference type="ARBA" id="ARBA00022574"/>
    </source>
</evidence>